<sequence length="51" mass="6065">MAMSCFYRTWNWRWRCFETTCFDWGFIIAVIVNLALVVIVLAVSRTMSRSL</sequence>
<dbReference type="Proteomes" id="UP000235786">
    <property type="component" value="Unassembled WGS sequence"/>
</dbReference>
<evidence type="ECO:0000313" key="3">
    <source>
        <dbReference type="Proteomes" id="UP000235786"/>
    </source>
</evidence>
<keyword evidence="1" id="KW-0472">Membrane</keyword>
<protein>
    <submittedName>
        <fullName evidence="2">Uncharacterized protein</fullName>
    </submittedName>
</protein>
<feature type="transmembrane region" description="Helical" evidence="1">
    <location>
        <begin position="24"/>
        <end position="43"/>
    </location>
</feature>
<reference evidence="2 3" key="1">
    <citation type="submission" date="2016-04" db="EMBL/GenBank/DDBJ databases">
        <title>A degradative enzymes factory behind the ericoid mycorrhizal symbiosis.</title>
        <authorList>
            <consortium name="DOE Joint Genome Institute"/>
            <person name="Martino E."/>
            <person name="Morin E."/>
            <person name="Grelet G."/>
            <person name="Kuo A."/>
            <person name="Kohler A."/>
            <person name="Daghino S."/>
            <person name="Barry K."/>
            <person name="Choi C."/>
            <person name="Cichocki N."/>
            <person name="Clum A."/>
            <person name="Copeland A."/>
            <person name="Hainaut M."/>
            <person name="Haridas S."/>
            <person name="Labutti K."/>
            <person name="Lindquist E."/>
            <person name="Lipzen A."/>
            <person name="Khouja H.-R."/>
            <person name="Murat C."/>
            <person name="Ohm R."/>
            <person name="Olson A."/>
            <person name="Spatafora J."/>
            <person name="Veneault-Fourrey C."/>
            <person name="Henrissat B."/>
            <person name="Grigoriev I."/>
            <person name="Martin F."/>
            <person name="Perotto S."/>
        </authorList>
    </citation>
    <scope>NUCLEOTIDE SEQUENCE [LARGE SCALE GENOMIC DNA]</scope>
    <source>
        <strain evidence="2 3">F</strain>
    </source>
</reference>
<organism evidence="2 3">
    <name type="scientific">Hyaloscypha variabilis (strain UAMH 11265 / GT02V1 / F)</name>
    <name type="common">Meliniomyces variabilis</name>
    <dbReference type="NCBI Taxonomy" id="1149755"/>
    <lineage>
        <taxon>Eukaryota</taxon>
        <taxon>Fungi</taxon>
        <taxon>Dikarya</taxon>
        <taxon>Ascomycota</taxon>
        <taxon>Pezizomycotina</taxon>
        <taxon>Leotiomycetes</taxon>
        <taxon>Helotiales</taxon>
        <taxon>Hyaloscyphaceae</taxon>
        <taxon>Hyaloscypha</taxon>
        <taxon>Hyaloscypha variabilis</taxon>
    </lineage>
</organism>
<keyword evidence="3" id="KW-1185">Reference proteome</keyword>
<proteinExistence type="predicted"/>
<accession>A0A2J6RKC1</accession>
<gene>
    <name evidence="2" type="ORF">L207DRAFT_513463</name>
</gene>
<dbReference type="EMBL" id="KZ613947">
    <property type="protein sequence ID" value="PMD38965.1"/>
    <property type="molecule type" value="Genomic_DNA"/>
</dbReference>
<name>A0A2J6RKC1_HYAVF</name>
<dbReference type="AlphaFoldDB" id="A0A2J6RKC1"/>
<keyword evidence="1" id="KW-0812">Transmembrane</keyword>
<evidence type="ECO:0000313" key="2">
    <source>
        <dbReference type="EMBL" id="PMD38965.1"/>
    </source>
</evidence>
<evidence type="ECO:0000256" key="1">
    <source>
        <dbReference type="SAM" id="Phobius"/>
    </source>
</evidence>
<keyword evidence="1" id="KW-1133">Transmembrane helix</keyword>